<dbReference type="Proteomes" id="UP000789901">
    <property type="component" value="Unassembled WGS sequence"/>
</dbReference>
<feature type="compositionally biased region" description="Basic and acidic residues" evidence="1">
    <location>
        <begin position="66"/>
        <end position="81"/>
    </location>
</feature>
<reference evidence="2 3" key="1">
    <citation type="submission" date="2021-06" db="EMBL/GenBank/DDBJ databases">
        <authorList>
            <person name="Kallberg Y."/>
            <person name="Tangrot J."/>
            <person name="Rosling A."/>
        </authorList>
    </citation>
    <scope>NUCLEOTIDE SEQUENCE [LARGE SCALE GENOMIC DNA]</scope>
    <source>
        <strain evidence="2 3">120-4 pot B 10/14</strain>
    </source>
</reference>
<protein>
    <submittedName>
        <fullName evidence="2">4458_t:CDS:1</fullName>
    </submittedName>
</protein>
<organism evidence="2 3">
    <name type="scientific">Gigaspora margarita</name>
    <dbReference type="NCBI Taxonomy" id="4874"/>
    <lineage>
        <taxon>Eukaryota</taxon>
        <taxon>Fungi</taxon>
        <taxon>Fungi incertae sedis</taxon>
        <taxon>Mucoromycota</taxon>
        <taxon>Glomeromycotina</taxon>
        <taxon>Glomeromycetes</taxon>
        <taxon>Diversisporales</taxon>
        <taxon>Gigasporaceae</taxon>
        <taxon>Gigaspora</taxon>
    </lineage>
</organism>
<sequence length="113" mass="12755">MAKLEHKKLTGYERKVHAYLDSQDQVIRTTIEEHLIRKSSAEEASPIITSLPNLRDRTNEPSVNSFDDHNEESAEVKDRSTEAPLSNDYYESDAGIAHEGDNNPFIAQTGKIQ</sequence>
<gene>
    <name evidence="2" type="ORF">GMARGA_LOCUS21999</name>
</gene>
<accession>A0ABN7VRN2</accession>
<name>A0ABN7VRN2_GIGMA</name>
<keyword evidence="3" id="KW-1185">Reference proteome</keyword>
<feature type="region of interest" description="Disordered" evidence="1">
    <location>
        <begin position="37"/>
        <end position="113"/>
    </location>
</feature>
<dbReference type="EMBL" id="CAJVQB010020836">
    <property type="protein sequence ID" value="CAG8795504.1"/>
    <property type="molecule type" value="Genomic_DNA"/>
</dbReference>
<evidence type="ECO:0000313" key="2">
    <source>
        <dbReference type="EMBL" id="CAG8795504.1"/>
    </source>
</evidence>
<evidence type="ECO:0000256" key="1">
    <source>
        <dbReference type="SAM" id="MobiDB-lite"/>
    </source>
</evidence>
<comment type="caution">
    <text evidence="2">The sequence shown here is derived from an EMBL/GenBank/DDBJ whole genome shotgun (WGS) entry which is preliminary data.</text>
</comment>
<proteinExistence type="predicted"/>
<evidence type="ECO:0000313" key="3">
    <source>
        <dbReference type="Proteomes" id="UP000789901"/>
    </source>
</evidence>